<evidence type="ECO:0000313" key="2">
    <source>
        <dbReference type="Proteomes" id="UP000282184"/>
    </source>
</evidence>
<keyword evidence="2" id="KW-1185">Reference proteome</keyword>
<proteinExistence type="predicted"/>
<dbReference type="EMBL" id="RXOF01000003">
    <property type="protein sequence ID" value="RTQ51427.1"/>
    <property type="molecule type" value="Genomic_DNA"/>
</dbReference>
<sequence length="177" mass="19341">MRFLPSMKAPSIFPTLLDATRALGLRAWQTGPLFRKAFRSAADAVQEVLRAEVQKGNAKLVADFLIDKAAPAAKALLLERMSVRLLARLGLRGALASNVVGWILPFVVEKIVRAVLKTEAAARLQQHPTVTNVRRTLDELTNRLRRAVLPDFGSRAEVLEHDLPELPAPAAPTAEAP</sequence>
<protein>
    <submittedName>
        <fullName evidence="1">Uncharacterized protein</fullName>
    </submittedName>
</protein>
<accession>A0A431U5W0</accession>
<reference evidence="1 2" key="1">
    <citation type="submission" date="2018-12" db="EMBL/GenBank/DDBJ databases">
        <title>Hymenobacter gummosus sp. nov., isolated from a spring.</title>
        <authorList>
            <person name="Nie L."/>
        </authorList>
    </citation>
    <scope>NUCLEOTIDE SEQUENCE [LARGE SCALE GENOMIC DNA]</scope>
    <source>
        <strain evidence="1 2">KCTC 52166</strain>
    </source>
</reference>
<evidence type="ECO:0000313" key="1">
    <source>
        <dbReference type="EMBL" id="RTQ51427.1"/>
    </source>
</evidence>
<dbReference type="RefSeq" id="WP_165903642.1">
    <property type="nucleotide sequence ID" value="NZ_RXOF01000003.1"/>
</dbReference>
<comment type="caution">
    <text evidence="1">The sequence shown here is derived from an EMBL/GenBank/DDBJ whole genome shotgun (WGS) entry which is preliminary data.</text>
</comment>
<name>A0A431U5W0_9BACT</name>
<dbReference type="AlphaFoldDB" id="A0A431U5W0"/>
<dbReference type="Proteomes" id="UP000282184">
    <property type="component" value="Unassembled WGS sequence"/>
</dbReference>
<gene>
    <name evidence="1" type="ORF">EJV47_06380</name>
</gene>
<organism evidence="1 2">
    <name type="scientific">Hymenobacter gummosus</name>
    <dbReference type="NCBI Taxonomy" id="1776032"/>
    <lineage>
        <taxon>Bacteria</taxon>
        <taxon>Pseudomonadati</taxon>
        <taxon>Bacteroidota</taxon>
        <taxon>Cytophagia</taxon>
        <taxon>Cytophagales</taxon>
        <taxon>Hymenobacteraceae</taxon>
        <taxon>Hymenobacter</taxon>
    </lineage>
</organism>